<dbReference type="Proteomes" id="UP000012065">
    <property type="component" value="Unassembled WGS sequence"/>
</dbReference>
<sequence length="167" mass="18257">MNSRIRKRWLHNQVEVGLIGEEADLSYRHEWLGKDSAALESFLNGKTDGGFAKVWANAKKPLIVVGSAVAESQAGSQILATVARYASGDKQKARFLNEEWNGINVLQRAASRAAAYDVGYAAAPSSGTTAKFVYLLNADEVSPSSIPQDWACSGSTTRRFSRRLEDY</sequence>
<feature type="domain" description="Molybdopterin oxidoreductase" evidence="1">
    <location>
        <begin position="2"/>
        <end position="141"/>
    </location>
</feature>
<dbReference type="Pfam" id="PF00384">
    <property type="entry name" value="Molybdopterin"/>
    <property type="match status" value="1"/>
</dbReference>
<accession>M5C5N8</accession>
<evidence type="ECO:0000259" key="1">
    <source>
        <dbReference type="Pfam" id="PF00384"/>
    </source>
</evidence>
<proteinExistence type="predicted"/>
<dbReference type="EC" id="1.6.99.3" evidence="2"/>
<reference evidence="2 3" key="1">
    <citation type="journal article" date="2013" name="J. Biotechnol.">
        <title>Establishment and interpretation of the genome sequence of the phytopathogenic fungus Rhizoctonia solani AG1-IB isolate 7/3/14.</title>
        <authorList>
            <person name="Wibberg D.W."/>
            <person name="Jelonek L.J."/>
            <person name="Rupp O.R."/>
            <person name="Hennig M.H."/>
            <person name="Eikmeyer F.E."/>
            <person name="Goesmann A.G."/>
            <person name="Hartmann A.H."/>
            <person name="Borriss R.B."/>
            <person name="Grosch R.G."/>
            <person name="Puehler A.P."/>
            <person name="Schlueter A.S."/>
        </authorList>
    </citation>
    <scope>NUCLEOTIDE SEQUENCE [LARGE SCALE GENOMIC DNA]</scope>
    <source>
        <strain evidence="3">AG1-IB / isolate 7/3/14</strain>
    </source>
</reference>
<dbReference type="GO" id="GO:0016491">
    <property type="term" value="F:oxidoreductase activity"/>
    <property type="evidence" value="ECO:0007669"/>
    <property type="project" value="UniProtKB-KW"/>
</dbReference>
<gene>
    <name evidence="2" type="ORF">BN14_09410</name>
</gene>
<evidence type="ECO:0000313" key="3">
    <source>
        <dbReference type="Proteomes" id="UP000012065"/>
    </source>
</evidence>
<dbReference type="SUPFAM" id="SSF53706">
    <property type="entry name" value="Formate dehydrogenase/DMSO reductase, domains 1-3"/>
    <property type="match status" value="1"/>
</dbReference>
<dbReference type="HOGENOM" id="CLU_1595691_0_0_1"/>
<dbReference type="EMBL" id="CAOJ01014384">
    <property type="protein sequence ID" value="CCO35293.1"/>
    <property type="molecule type" value="Genomic_DNA"/>
</dbReference>
<keyword evidence="2" id="KW-0830">Ubiquinone</keyword>
<dbReference type="AlphaFoldDB" id="M5C5N8"/>
<name>M5C5N8_THACB</name>
<protein>
    <submittedName>
        <fullName evidence="2">NADH dehydrogenase (Ubiquinone) Fe-S protein 1</fullName>
        <ecNumber evidence="2">1.6.99.3</ecNumber>
    </submittedName>
</protein>
<dbReference type="InterPro" id="IPR006656">
    <property type="entry name" value="Mopterin_OxRdtase"/>
</dbReference>
<organism evidence="2 3">
    <name type="scientific">Thanatephorus cucumeris (strain AG1-IB / isolate 7/3/14)</name>
    <name type="common">Lettuce bottom rot fungus</name>
    <name type="synonym">Rhizoctonia solani</name>
    <dbReference type="NCBI Taxonomy" id="1108050"/>
    <lineage>
        <taxon>Eukaryota</taxon>
        <taxon>Fungi</taxon>
        <taxon>Dikarya</taxon>
        <taxon>Basidiomycota</taxon>
        <taxon>Agaricomycotina</taxon>
        <taxon>Agaricomycetes</taxon>
        <taxon>Cantharellales</taxon>
        <taxon>Ceratobasidiaceae</taxon>
        <taxon>Rhizoctonia</taxon>
        <taxon>Rhizoctonia solani AG-1</taxon>
    </lineage>
</organism>
<comment type="caution">
    <text evidence="2">The sequence shown here is derived from an EMBL/GenBank/DDBJ whole genome shotgun (WGS) entry which is preliminary data.</text>
</comment>
<keyword evidence="2" id="KW-0560">Oxidoreductase</keyword>
<evidence type="ECO:0000313" key="2">
    <source>
        <dbReference type="EMBL" id="CCO35293.1"/>
    </source>
</evidence>